<dbReference type="PROSITE" id="PS51257">
    <property type="entry name" value="PROKAR_LIPOPROTEIN"/>
    <property type="match status" value="1"/>
</dbReference>
<evidence type="ECO:0000313" key="3">
    <source>
        <dbReference type="Proteomes" id="UP000011554"/>
    </source>
</evidence>
<dbReference type="InterPro" id="IPR029046">
    <property type="entry name" value="LolA/LolB/LppX"/>
</dbReference>
<dbReference type="Gene3D" id="2.50.20.10">
    <property type="entry name" value="Lipoprotein localisation LolA/LolB/LppX"/>
    <property type="match status" value="1"/>
</dbReference>
<feature type="region of interest" description="Disordered" evidence="1">
    <location>
        <begin position="242"/>
        <end position="316"/>
    </location>
</feature>
<dbReference type="PATRIC" id="fig|29540.5.peg.2805"/>
<sequence>MSPRDDDRARAGPRLVLALGFIPLLLLTAGCTSPFTDDLSADDIETELDEATPPDEFSATVEVREVIDGETSTETETVWLRADGASRVETETETEAGSAANDTGVLAVTNGETRWHYDRETETVTQLERDPNASSWLEGLYAQQHRYVEAYDVVNVSEASVDGRDSYRVAFEPPANETVERSLDILVGQTEYAVPLSTSEHPAERGVDRVEVWLDQETMFPLKHLVEGEEGDLVLETTYRDVSVDPEPPLDDELFEFNPPTNASSDTDTDAENPDSDSGPSVETVPNDTTEDSPNGDTGEETPNDSDDNTTGGAIALPSIDHYDSIAAADETVSFPVAEPPSDSLPAAVERGRISRYEFPDEDRRQVTLSYADDDTDDTISVTTSDGPRTFAMDGSELPIGDVTGSIAHTDEGTELQWACGEHYRSVFVGHEFENGTAIELARAIGCQSQ</sequence>
<name>M0ART3_NATA1</name>
<dbReference type="PANTHER" id="PTHR37507:SF2">
    <property type="entry name" value="SPORULATION PROTEIN YDCC"/>
    <property type="match status" value="1"/>
</dbReference>
<dbReference type="InterPro" id="IPR052944">
    <property type="entry name" value="Sporulation_related"/>
</dbReference>
<dbReference type="STRING" id="29540.C481_13824"/>
<dbReference type="PANTHER" id="PTHR37507">
    <property type="entry name" value="SPORULATION PROTEIN YDCC"/>
    <property type="match status" value="1"/>
</dbReference>
<gene>
    <name evidence="2" type="ORF">C481_13824</name>
</gene>
<dbReference type="OrthoDB" id="137725at2157"/>
<dbReference type="eggNOG" id="arCOG02470">
    <property type="taxonomic scope" value="Archaea"/>
</dbReference>
<keyword evidence="3" id="KW-1185">Reference proteome</keyword>
<evidence type="ECO:0000256" key="1">
    <source>
        <dbReference type="SAM" id="MobiDB-lite"/>
    </source>
</evidence>
<protein>
    <recommendedName>
        <fullName evidence="4">Outer membrane lipoprotein carrier protein LolA</fullName>
    </recommendedName>
</protein>
<dbReference type="Proteomes" id="UP000011554">
    <property type="component" value="Unassembled WGS sequence"/>
</dbReference>
<comment type="caution">
    <text evidence="2">The sequence shown here is derived from an EMBL/GenBank/DDBJ whole genome shotgun (WGS) entry which is preliminary data.</text>
</comment>
<organism evidence="2 3">
    <name type="scientific">Natrialba asiatica (strain ATCC 700177 / DSM 12278 / JCM 9576 / FERM P-10747 / NBRC 102637 / 172P1)</name>
    <dbReference type="NCBI Taxonomy" id="29540"/>
    <lineage>
        <taxon>Archaea</taxon>
        <taxon>Methanobacteriati</taxon>
        <taxon>Methanobacteriota</taxon>
        <taxon>Stenosarchaea group</taxon>
        <taxon>Halobacteria</taxon>
        <taxon>Halobacteriales</taxon>
        <taxon>Natrialbaceae</taxon>
        <taxon>Natrialba</taxon>
    </lineage>
</organism>
<dbReference type="EMBL" id="AOIO01000031">
    <property type="protein sequence ID" value="ELZ00079.1"/>
    <property type="molecule type" value="Genomic_DNA"/>
</dbReference>
<reference evidence="2 3" key="1">
    <citation type="journal article" date="2014" name="PLoS Genet.">
        <title>Phylogenetically driven sequencing of extremely halophilic archaea reveals strategies for static and dynamic osmo-response.</title>
        <authorList>
            <person name="Becker E.A."/>
            <person name="Seitzer P.M."/>
            <person name="Tritt A."/>
            <person name="Larsen D."/>
            <person name="Krusor M."/>
            <person name="Yao A.I."/>
            <person name="Wu D."/>
            <person name="Madern D."/>
            <person name="Eisen J.A."/>
            <person name="Darling A.E."/>
            <person name="Facciotti M.T."/>
        </authorList>
    </citation>
    <scope>NUCLEOTIDE SEQUENCE [LARGE SCALE GENOMIC DNA]</scope>
    <source>
        <strain evidence="2 3">DSM 12278</strain>
    </source>
</reference>
<evidence type="ECO:0000313" key="2">
    <source>
        <dbReference type="EMBL" id="ELZ00079.1"/>
    </source>
</evidence>
<dbReference type="RefSeq" id="WP_006109802.1">
    <property type="nucleotide sequence ID" value="NZ_AOIO01000031.1"/>
</dbReference>
<dbReference type="AlphaFoldDB" id="M0ART3"/>
<proteinExistence type="predicted"/>
<accession>M0ART3</accession>
<feature type="compositionally biased region" description="Polar residues" evidence="1">
    <location>
        <begin position="276"/>
        <end position="296"/>
    </location>
</feature>
<feature type="compositionally biased region" description="Acidic residues" evidence="1">
    <location>
        <begin position="298"/>
        <end position="308"/>
    </location>
</feature>
<evidence type="ECO:0008006" key="4">
    <source>
        <dbReference type="Google" id="ProtNLM"/>
    </source>
</evidence>
<dbReference type="SUPFAM" id="SSF89392">
    <property type="entry name" value="Prokaryotic lipoproteins and lipoprotein localization factors"/>
    <property type="match status" value="1"/>
</dbReference>